<keyword evidence="12" id="KW-1185">Reference proteome</keyword>
<keyword evidence="6" id="KW-0472">Membrane</keyword>
<evidence type="ECO:0000256" key="1">
    <source>
        <dbReference type="ARBA" id="ARBA00001917"/>
    </source>
</evidence>
<dbReference type="NCBIfam" id="NF033901">
    <property type="entry name" value="L_lactate_LldD"/>
    <property type="match status" value="1"/>
</dbReference>
<dbReference type="PROSITE" id="PS00557">
    <property type="entry name" value="FMN_HYDROXY_ACID_DH_1"/>
    <property type="match status" value="1"/>
</dbReference>
<reference evidence="11 12" key="1">
    <citation type="journal article" date="2015" name="Int. J. Syst. Evol. Microbiol.">
        <title>Sphingomonas hengshuiensis sp. nov., isolated from lake wetland.</title>
        <authorList>
            <person name="Wei S."/>
            <person name="Wang T."/>
            <person name="Liu H."/>
            <person name="Zhang C."/>
            <person name="Guo J."/>
            <person name="Wang Q."/>
            <person name="Liang K."/>
            <person name="Zhang Z."/>
        </authorList>
    </citation>
    <scope>NUCLEOTIDE SEQUENCE [LARGE SCALE GENOMIC DNA]</scope>
    <source>
        <strain evidence="11 12">WHSC-8</strain>
    </source>
</reference>
<dbReference type="PANTHER" id="PTHR10578:SF85">
    <property type="entry name" value="L-LACTATE DEHYDROGENASE"/>
    <property type="match status" value="1"/>
</dbReference>
<feature type="binding site" evidence="9">
    <location>
        <position position="156"/>
    </location>
    <ligand>
        <name>FMN</name>
        <dbReference type="ChEBI" id="CHEBI:58210"/>
    </ligand>
</feature>
<feature type="binding site" evidence="9">
    <location>
        <position position="255"/>
    </location>
    <ligand>
        <name>FMN</name>
        <dbReference type="ChEBI" id="CHEBI:58210"/>
    </ligand>
</feature>
<feature type="binding site" evidence="9">
    <location>
        <begin position="78"/>
        <end position="80"/>
    </location>
    <ligand>
        <name>FMN</name>
        <dbReference type="ChEBI" id="CHEBI:58210"/>
    </ligand>
</feature>
<evidence type="ECO:0000313" key="11">
    <source>
        <dbReference type="EMBL" id="AJP70889.1"/>
    </source>
</evidence>
<dbReference type="InterPro" id="IPR012133">
    <property type="entry name" value="Alpha-hydoxy_acid_DH_FMN"/>
</dbReference>
<dbReference type="GO" id="GO:0004460">
    <property type="term" value="F:L-lactate dehydrogenase (cytochrome) activity"/>
    <property type="evidence" value="ECO:0007669"/>
    <property type="project" value="UniProtKB-EC"/>
</dbReference>
<proteinExistence type="inferred from homology"/>
<dbReference type="OrthoDB" id="9770452at2"/>
<dbReference type="PROSITE" id="PS51349">
    <property type="entry name" value="FMN_HYDROXY_ACID_DH_2"/>
    <property type="match status" value="1"/>
</dbReference>
<evidence type="ECO:0000256" key="5">
    <source>
        <dbReference type="ARBA" id="ARBA00023002"/>
    </source>
</evidence>
<reference evidence="11 12" key="2">
    <citation type="submission" date="2015-02" db="EMBL/GenBank/DDBJ databases">
        <title>The complete genome of Sphingomonas hengshuiensis sp. WHSC-8 isolated from soil of Hengshui Lake.</title>
        <authorList>
            <person name="Wei S."/>
            <person name="Guo J."/>
            <person name="Su C."/>
            <person name="Wu R."/>
            <person name="Zhang Z."/>
            <person name="Liang K."/>
            <person name="Li H."/>
            <person name="Wang T."/>
            <person name="Liu H."/>
            <person name="Zhang C."/>
            <person name="Li Z."/>
            <person name="Wang Q."/>
            <person name="Meng J."/>
        </authorList>
    </citation>
    <scope>NUCLEOTIDE SEQUENCE [LARGE SCALE GENOMIC DNA]</scope>
    <source>
        <strain evidence="11 12">WHSC-8</strain>
    </source>
</reference>
<gene>
    <name evidence="11" type="primary">lldD</name>
    <name evidence="11" type="ORF">TS85_02235</name>
</gene>
<dbReference type="GO" id="GO:0004459">
    <property type="term" value="F:L-lactate dehydrogenase (NAD+) activity"/>
    <property type="evidence" value="ECO:0007669"/>
    <property type="project" value="TreeGrafter"/>
</dbReference>
<feature type="binding site" evidence="9">
    <location>
        <position position="25"/>
    </location>
    <ligand>
        <name>glyoxylate</name>
        <dbReference type="ChEBI" id="CHEBI:36655"/>
    </ligand>
</feature>
<feature type="binding site" evidence="9">
    <location>
        <position position="165"/>
    </location>
    <ligand>
        <name>glyoxylate</name>
        <dbReference type="ChEBI" id="CHEBI:36655"/>
    </ligand>
</feature>
<dbReference type="PANTHER" id="PTHR10578">
    <property type="entry name" value="S -2-HYDROXY-ACID OXIDASE-RELATED"/>
    <property type="match status" value="1"/>
</dbReference>
<dbReference type="InterPro" id="IPR008259">
    <property type="entry name" value="FMN_hydac_DH_AS"/>
</dbReference>
<keyword evidence="5 11" id="KW-0560">Oxidoreductase</keyword>
<keyword evidence="4 9" id="KW-0288">FMN</keyword>
<evidence type="ECO:0000259" key="10">
    <source>
        <dbReference type="PROSITE" id="PS51349"/>
    </source>
</evidence>
<protein>
    <submittedName>
        <fullName evidence="11">Lactate dehydrogenase</fullName>
        <ecNumber evidence="11">1.1.2.3</ecNumber>
    </submittedName>
</protein>
<evidence type="ECO:0000256" key="7">
    <source>
        <dbReference type="ARBA" id="ARBA00024042"/>
    </source>
</evidence>
<dbReference type="GO" id="GO:0006089">
    <property type="term" value="P:lactate metabolic process"/>
    <property type="evidence" value="ECO:0007669"/>
    <property type="project" value="InterPro"/>
</dbReference>
<feature type="binding site" evidence="9">
    <location>
        <position position="130"/>
    </location>
    <ligand>
        <name>FMN</name>
        <dbReference type="ChEBI" id="CHEBI:58210"/>
    </ligand>
</feature>
<comment type="similarity">
    <text evidence="7">Belongs to the FMN-dependent alpha-hydroxy acid dehydrogenase family.</text>
</comment>
<evidence type="ECO:0000256" key="8">
    <source>
        <dbReference type="PIRSR" id="PIRSR000138-1"/>
    </source>
</evidence>
<dbReference type="Gene3D" id="3.20.20.70">
    <property type="entry name" value="Aldolase class I"/>
    <property type="match status" value="1"/>
</dbReference>
<feature type="binding site" evidence="9">
    <location>
        <position position="279"/>
    </location>
    <ligand>
        <name>glyoxylate</name>
        <dbReference type="ChEBI" id="CHEBI:36655"/>
    </ligand>
</feature>
<dbReference type="GO" id="GO:0009060">
    <property type="term" value="P:aerobic respiration"/>
    <property type="evidence" value="ECO:0007669"/>
    <property type="project" value="TreeGrafter"/>
</dbReference>
<feature type="binding site" evidence="9">
    <location>
        <position position="277"/>
    </location>
    <ligand>
        <name>FMN</name>
        <dbReference type="ChEBI" id="CHEBI:58210"/>
    </ligand>
</feature>
<sequence>MGVIASTLDFREHARRRLPPFLFEYIDGGSYAETTLRRNTADLEGIALRQRVLRDVGTLDLSTELFGHRMALPVALAPIGLAGMTARRGEVQAARAAEAAGVPFCLSTVSACPIDEVRRGTTAPFWFQLYMIRDRGFMQELLAQAKAAQCSALVFTVDMPVPGSRYRDYRSGLAGASGWTGSLRRTWQAIQHPGWAWDVGLHGRPHQLGNVAPVLGKGSGLEDFLGWMRNNFDPTVTWRDLDFIRAHWDGPMLIKGILDPEDAREAAALGADGIVVSNHGGRQLDGVPSTATALPPIVEACGDRLTVLVDGGVRTGLDVVRMLALGAKGVLLGRAWAFALAAGGQAGVARMLELIAAEMRVAMALTGTTTIAQISRDILVERTAPPR</sequence>
<dbReference type="CDD" id="cd02809">
    <property type="entry name" value="alpha_hydroxyacid_oxid_FMN"/>
    <property type="match status" value="1"/>
</dbReference>
<dbReference type="EMBL" id="CP010836">
    <property type="protein sequence ID" value="AJP70889.1"/>
    <property type="molecule type" value="Genomic_DNA"/>
</dbReference>
<evidence type="ECO:0000256" key="4">
    <source>
        <dbReference type="ARBA" id="ARBA00022643"/>
    </source>
</evidence>
<feature type="binding site" evidence="9">
    <location>
        <position position="128"/>
    </location>
    <ligand>
        <name>FMN</name>
        <dbReference type="ChEBI" id="CHEBI:58210"/>
    </ligand>
</feature>
<feature type="binding site" evidence="9">
    <location>
        <begin position="333"/>
        <end position="334"/>
    </location>
    <ligand>
        <name>FMN</name>
        <dbReference type="ChEBI" id="CHEBI:58210"/>
    </ligand>
</feature>
<evidence type="ECO:0000256" key="3">
    <source>
        <dbReference type="ARBA" id="ARBA00022630"/>
    </source>
</evidence>
<dbReference type="Pfam" id="PF01070">
    <property type="entry name" value="FMN_dh"/>
    <property type="match status" value="1"/>
</dbReference>
<feature type="domain" description="FMN hydroxy acid dehydrogenase" evidence="10">
    <location>
        <begin position="1"/>
        <end position="384"/>
    </location>
</feature>
<feature type="binding site" evidence="9">
    <location>
        <begin position="310"/>
        <end position="314"/>
    </location>
    <ligand>
        <name>FMN</name>
        <dbReference type="ChEBI" id="CHEBI:58210"/>
    </ligand>
</feature>
<dbReference type="GO" id="GO:0010181">
    <property type="term" value="F:FMN binding"/>
    <property type="evidence" value="ECO:0007669"/>
    <property type="project" value="InterPro"/>
</dbReference>
<comment type="cofactor">
    <cofactor evidence="1">
        <name>FMN</name>
        <dbReference type="ChEBI" id="CHEBI:58210"/>
    </cofactor>
</comment>
<evidence type="ECO:0000256" key="2">
    <source>
        <dbReference type="ARBA" id="ARBA00022475"/>
    </source>
</evidence>
<dbReference type="FunFam" id="3.20.20.70:FF:000029">
    <property type="entry name" value="L-lactate dehydrogenase"/>
    <property type="match status" value="1"/>
</dbReference>
<dbReference type="InterPro" id="IPR000262">
    <property type="entry name" value="FMN-dep_DH"/>
</dbReference>
<feature type="active site" description="Proton acceptor" evidence="8">
    <location>
        <position position="279"/>
    </location>
</feature>
<dbReference type="PIRSF" id="PIRSF000138">
    <property type="entry name" value="Al-hdrx_acd_dh"/>
    <property type="match status" value="1"/>
</dbReference>
<evidence type="ECO:0000256" key="6">
    <source>
        <dbReference type="ARBA" id="ARBA00023136"/>
    </source>
</evidence>
<dbReference type="InterPro" id="IPR037396">
    <property type="entry name" value="FMN_HAD"/>
</dbReference>
<organism evidence="11 12">
    <name type="scientific">Sphingomonas hengshuiensis</name>
    <dbReference type="NCBI Taxonomy" id="1609977"/>
    <lineage>
        <taxon>Bacteria</taxon>
        <taxon>Pseudomonadati</taxon>
        <taxon>Pseudomonadota</taxon>
        <taxon>Alphaproteobacteria</taxon>
        <taxon>Sphingomonadales</taxon>
        <taxon>Sphingomonadaceae</taxon>
        <taxon>Sphingomonas</taxon>
    </lineage>
</organism>
<keyword evidence="2" id="KW-1003">Cell membrane</keyword>
<name>A0A7U5CUQ3_9SPHN</name>
<dbReference type="RefSeq" id="WP_044330173.1">
    <property type="nucleotide sequence ID" value="NZ_CP010836.1"/>
</dbReference>
<dbReference type="KEGG" id="sphi:TS85_02235"/>
<evidence type="ECO:0000256" key="9">
    <source>
        <dbReference type="PIRSR" id="PIRSR000138-2"/>
    </source>
</evidence>
<dbReference type="GO" id="GO:0005886">
    <property type="term" value="C:plasma membrane"/>
    <property type="evidence" value="ECO:0007669"/>
    <property type="project" value="TreeGrafter"/>
</dbReference>
<dbReference type="NCBIfam" id="NF008398">
    <property type="entry name" value="PRK11197.1"/>
    <property type="match status" value="1"/>
</dbReference>
<keyword evidence="3 9" id="KW-0285">Flavoprotein</keyword>
<evidence type="ECO:0000313" key="12">
    <source>
        <dbReference type="Proteomes" id="UP000032300"/>
    </source>
</evidence>
<feature type="binding site" evidence="9">
    <location>
        <position position="107"/>
    </location>
    <ligand>
        <name>FMN</name>
        <dbReference type="ChEBI" id="CHEBI:58210"/>
    </ligand>
</feature>
<feature type="binding site" evidence="9">
    <location>
        <position position="282"/>
    </location>
    <ligand>
        <name>glyoxylate</name>
        <dbReference type="ChEBI" id="CHEBI:36655"/>
    </ligand>
</feature>
<accession>A0A7U5CUQ3</accession>
<dbReference type="EC" id="1.1.2.3" evidence="11"/>
<dbReference type="SUPFAM" id="SSF51395">
    <property type="entry name" value="FMN-linked oxidoreductases"/>
    <property type="match status" value="1"/>
</dbReference>
<dbReference type="InterPro" id="IPR013785">
    <property type="entry name" value="Aldolase_TIM"/>
</dbReference>
<dbReference type="Proteomes" id="UP000032300">
    <property type="component" value="Chromosome"/>
</dbReference>
<dbReference type="InterPro" id="IPR020920">
    <property type="entry name" value="LldD"/>
</dbReference>
<dbReference type="AlphaFoldDB" id="A0A7U5CUQ3"/>